<protein>
    <submittedName>
        <fullName evidence="2">Uncharacterized protein</fullName>
    </submittedName>
</protein>
<reference evidence="2" key="1">
    <citation type="submission" date="2018-05" db="EMBL/GenBank/DDBJ databases">
        <authorList>
            <person name="Lanie J.A."/>
            <person name="Ng W.-L."/>
            <person name="Kazmierczak K.M."/>
            <person name="Andrzejewski T.M."/>
            <person name="Davidsen T.M."/>
            <person name="Wayne K.J."/>
            <person name="Tettelin H."/>
            <person name="Glass J.I."/>
            <person name="Rusch D."/>
            <person name="Podicherti R."/>
            <person name="Tsui H.-C.T."/>
            <person name="Winkler M.E."/>
        </authorList>
    </citation>
    <scope>NUCLEOTIDE SEQUENCE</scope>
</reference>
<feature type="region of interest" description="Disordered" evidence="1">
    <location>
        <begin position="34"/>
        <end position="72"/>
    </location>
</feature>
<sequence length="255" mass="28360">MMCFSEDRSRWGRGLVALMLAAALLQPGGSIDALQDEKPAEGGVKKKKSPIPELAADQLPKRTRARPDPAKSQVELDAIHVTIVEMAQTMAGKRYTPQTRVVQNYLGEYLRRAGYRIVENPAKARYRVSGKISTIFDTELILRNKIIAWKYAGTITAKLQDANGKVLQEIDIPEVFRLNVKSEKSAIWDLRRFLAHIIYSELCLKGDELTNGRIVSLIESLAVDSFDQVEDIEASAVVEKLAGHGLEAVPYLLQA</sequence>
<evidence type="ECO:0000313" key="2">
    <source>
        <dbReference type="EMBL" id="SVC24805.1"/>
    </source>
</evidence>
<name>A0A382KMK7_9ZZZZ</name>
<evidence type="ECO:0000256" key="1">
    <source>
        <dbReference type="SAM" id="MobiDB-lite"/>
    </source>
</evidence>
<dbReference type="AlphaFoldDB" id="A0A382KMK7"/>
<organism evidence="2">
    <name type="scientific">marine metagenome</name>
    <dbReference type="NCBI Taxonomy" id="408172"/>
    <lineage>
        <taxon>unclassified sequences</taxon>
        <taxon>metagenomes</taxon>
        <taxon>ecological metagenomes</taxon>
    </lineage>
</organism>
<feature type="non-terminal residue" evidence="2">
    <location>
        <position position="255"/>
    </location>
</feature>
<accession>A0A382KMK7</accession>
<feature type="compositionally biased region" description="Basic and acidic residues" evidence="1">
    <location>
        <begin position="35"/>
        <end position="44"/>
    </location>
</feature>
<gene>
    <name evidence="2" type="ORF">METZ01_LOCUS277659</name>
</gene>
<dbReference type="EMBL" id="UINC01081191">
    <property type="protein sequence ID" value="SVC24805.1"/>
    <property type="molecule type" value="Genomic_DNA"/>
</dbReference>
<proteinExistence type="predicted"/>